<dbReference type="RefSeq" id="WP_190208397.1">
    <property type="nucleotide sequence ID" value="NZ_BNBI01000023.1"/>
</dbReference>
<dbReference type="EMBL" id="BNBI01000023">
    <property type="protein sequence ID" value="GHF33215.1"/>
    <property type="molecule type" value="Genomic_DNA"/>
</dbReference>
<gene>
    <name evidence="1" type="ORF">GCM10018772_68550</name>
</gene>
<accession>A0A919AZK4</accession>
<reference evidence="1" key="2">
    <citation type="submission" date="2020-09" db="EMBL/GenBank/DDBJ databases">
        <authorList>
            <person name="Sun Q."/>
            <person name="Ohkuma M."/>
        </authorList>
    </citation>
    <scope>NUCLEOTIDE SEQUENCE</scope>
    <source>
        <strain evidence="1">JCM 4477</strain>
    </source>
</reference>
<comment type="caution">
    <text evidence="1">The sequence shown here is derived from an EMBL/GenBank/DDBJ whole genome shotgun (WGS) entry which is preliminary data.</text>
</comment>
<sequence length="165" mass="18081">MSPIEAATDDLQDLAVLWSIGEAHAHDVVEAACAALVAGLDSPALRVLAGYTRAEAEYDVPDLLPVVLDELDLVFYPRDSEAGQDAAVRALAHQMLGGRLTPRELALRIHQRFGHQLPLAERLAELDDEYDIVEYGNRTLAQLDAEVTAEAQRLAHGRPDQNRHS</sequence>
<evidence type="ECO:0000313" key="2">
    <source>
        <dbReference type="Proteomes" id="UP000630718"/>
    </source>
</evidence>
<organism evidence="1 2">
    <name type="scientific">Streptomyces fumanus</name>
    <dbReference type="NCBI Taxonomy" id="67302"/>
    <lineage>
        <taxon>Bacteria</taxon>
        <taxon>Bacillati</taxon>
        <taxon>Actinomycetota</taxon>
        <taxon>Actinomycetes</taxon>
        <taxon>Kitasatosporales</taxon>
        <taxon>Streptomycetaceae</taxon>
        <taxon>Streptomyces</taxon>
    </lineage>
</organism>
<evidence type="ECO:0000313" key="1">
    <source>
        <dbReference type="EMBL" id="GHF33215.1"/>
    </source>
</evidence>
<protein>
    <submittedName>
        <fullName evidence="1">Uncharacterized protein</fullName>
    </submittedName>
</protein>
<name>A0A919AZK4_9ACTN</name>
<proteinExistence type="predicted"/>
<dbReference type="Proteomes" id="UP000630718">
    <property type="component" value="Unassembled WGS sequence"/>
</dbReference>
<reference evidence="1" key="1">
    <citation type="journal article" date="2014" name="Int. J. Syst. Evol. Microbiol.">
        <title>Complete genome sequence of Corynebacterium casei LMG S-19264T (=DSM 44701T), isolated from a smear-ripened cheese.</title>
        <authorList>
            <consortium name="US DOE Joint Genome Institute (JGI-PGF)"/>
            <person name="Walter F."/>
            <person name="Albersmeier A."/>
            <person name="Kalinowski J."/>
            <person name="Ruckert C."/>
        </authorList>
    </citation>
    <scope>NUCLEOTIDE SEQUENCE</scope>
    <source>
        <strain evidence="1">JCM 4477</strain>
    </source>
</reference>
<keyword evidence="2" id="KW-1185">Reference proteome</keyword>
<dbReference type="AlphaFoldDB" id="A0A919AZK4"/>